<dbReference type="CDD" id="cd08267">
    <property type="entry name" value="MDR1"/>
    <property type="match status" value="1"/>
</dbReference>
<feature type="domain" description="Enoyl reductase (ER)" evidence="1">
    <location>
        <begin position="10"/>
        <end position="317"/>
    </location>
</feature>
<gene>
    <name evidence="2" type="ORF">BN8_02716</name>
</gene>
<evidence type="ECO:0000259" key="1">
    <source>
        <dbReference type="SMART" id="SM00829"/>
    </source>
</evidence>
<evidence type="ECO:0000313" key="2">
    <source>
        <dbReference type="EMBL" id="CCH53608.1"/>
    </source>
</evidence>
<dbReference type="SMART" id="SM00829">
    <property type="entry name" value="PKS_ER"/>
    <property type="match status" value="1"/>
</dbReference>
<dbReference type="InterPro" id="IPR020843">
    <property type="entry name" value="ER"/>
</dbReference>
<name>I2GI83_9BACT</name>
<dbReference type="Pfam" id="PF13602">
    <property type="entry name" value="ADH_zinc_N_2"/>
    <property type="match status" value="1"/>
</dbReference>
<dbReference type="Pfam" id="PF08240">
    <property type="entry name" value="ADH_N"/>
    <property type="match status" value="1"/>
</dbReference>
<dbReference type="eggNOG" id="COG0604">
    <property type="taxonomic scope" value="Bacteria"/>
</dbReference>
<proteinExistence type="predicted"/>
<dbReference type="Proteomes" id="UP000009309">
    <property type="component" value="Unassembled WGS sequence"/>
</dbReference>
<organism evidence="2 3">
    <name type="scientific">Fibrisoma limi BUZ 3</name>
    <dbReference type="NCBI Taxonomy" id="1185876"/>
    <lineage>
        <taxon>Bacteria</taxon>
        <taxon>Pseudomonadati</taxon>
        <taxon>Bacteroidota</taxon>
        <taxon>Cytophagia</taxon>
        <taxon>Cytophagales</taxon>
        <taxon>Spirosomataceae</taxon>
        <taxon>Fibrisoma</taxon>
    </lineage>
</organism>
<dbReference type="EC" id="1.1.1.1" evidence="2"/>
<dbReference type="Gene3D" id="3.40.50.720">
    <property type="entry name" value="NAD(P)-binding Rossmann-like Domain"/>
    <property type="match status" value="1"/>
</dbReference>
<dbReference type="PANTHER" id="PTHR11695:SF648">
    <property type="entry name" value="ZINC-BINDING OXIDOREDUCTASE"/>
    <property type="match status" value="1"/>
</dbReference>
<dbReference type="RefSeq" id="WP_009282188.1">
    <property type="nucleotide sequence ID" value="NZ_CAIT01000006.1"/>
</dbReference>
<dbReference type="Gene3D" id="3.90.180.10">
    <property type="entry name" value="Medium-chain alcohol dehydrogenases, catalytic domain"/>
    <property type="match status" value="1"/>
</dbReference>
<dbReference type="InterPro" id="IPR050700">
    <property type="entry name" value="YIM1/Zinc_Alcohol_DH_Fams"/>
</dbReference>
<evidence type="ECO:0000313" key="3">
    <source>
        <dbReference type="Proteomes" id="UP000009309"/>
    </source>
</evidence>
<dbReference type="SUPFAM" id="SSF50129">
    <property type="entry name" value="GroES-like"/>
    <property type="match status" value="1"/>
</dbReference>
<dbReference type="InterPro" id="IPR011032">
    <property type="entry name" value="GroES-like_sf"/>
</dbReference>
<dbReference type="AlphaFoldDB" id="I2GI83"/>
<dbReference type="GO" id="GO:0004022">
    <property type="term" value="F:alcohol dehydrogenase (NAD+) activity"/>
    <property type="evidence" value="ECO:0007669"/>
    <property type="project" value="UniProtKB-EC"/>
</dbReference>
<comment type="caution">
    <text evidence="2">The sequence shown here is derived from an EMBL/GenBank/DDBJ whole genome shotgun (WGS) entry which is preliminary data.</text>
</comment>
<protein>
    <submittedName>
        <fullName evidence="2">Alcohol dehydrogenase</fullName>
        <ecNumber evidence="2">1.1.1.1</ecNumber>
    </submittedName>
</protein>
<dbReference type="EMBL" id="CAIT01000006">
    <property type="protein sequence ID" value="CCH53608.1"/>
    <property type="molecule type" value="Genomic_DNA"/>
</dbReference>
<dbReference type="STRING" id="1185876.BN8_02716"/>
<dbReference type="OrthoDB" id="648910at2"/>
<keyword evidence="3" id="KW-1185">Reference proteome</keyword>
<sequence>MKAAIYTQYGPPDVVRVREVDKPVPKDNELLIKVYASTVNRTDCGFRSANYFVSRFWSGLFKPKFPILGCEFAGQVEAIGKDVTSFSIGDRVFGYNDYRFGGHAEYTVMTERDAIATIPDSLTYEEAAPIVEGSHYALCDIRAARVQQGHTVLVYGATGAIGSAAVQLLKHLGATVTAVCATNGVALVKSLGADRVIDYSREDYTQTGQTFDFVFDAVGKSSFGQAKQVLKKTGVYISTELGKNGENVFLAIAAPLTSGPNVLFPIPSINKADMLFLKKLVETGAFRPVIDRRYPLDQIVEAYRYVETGQKMGNVVITMA</sequence>
<dbReference type="InterPro" id="IPR013154">
    <property type="entry name" value="ADH-like_N"/>
</dbReference>
<dbReference type="PANTHER" id="PTHR11695">
    <property type="entry name" value="ALCOHOL DEHYDROGENASE RELATED"/>
    <property type="match status" value="1"/>
</dbReference>
<accession>I2GI83</accession>
<dbReference type="InterPro" id="IPR036291">
    <property type="entry name" value="NAD(P)-bd_dom_sf"/>
</dbReference>
<dbReference type="SUPFAM" id="SSF51735">
    <property type="entry name" value="NAD(P)-binding Rossmann-fold domains"/>
    <property type="match status" value="1"/>
</dbReference>
<reference evidence="2 3" key="1">
    <citation type="journal article" date="2012" name="J. Bacteriol.">
        <title>Genome Sequence of the Filamentous Bacterium Fibrisoma limi BUZ 3T.</title>
        <authorList>
            <person name="Filippini M."/>
            <person name="Qi W."/>
            <person name="Jaenicke S."/>
            <person name="Goesmann A."/>
            <person name="Smits T.H."/>
            <person name="Bagheri H.C."/>
        </authorList>
    </citation>
    <scope>NUCLEOTIDE SEQUENCE [LARGE SCALE GENOMIC DNA]</scope>
    <source>
        <strain evidence="3">BUZ 3T</strain>
    </source>
</reference>
<keyword evidence="2" id="KW-0560">Oxidoreductase</keyword>